<dbReference type="AlphaFoldDB" id="A0A835M9H9"/>
<dbReference type="InterPro" id="IPR050481">
    <property type="entry name" value="UDP-glycosyltransf_plant"/>
</dbReference>
<evidence type="ECO:0000313" key="1">
    <source>
        <dbReference type="EMBL" id="KAF9624578.1"/>
    </source>
</evidence>
<reference evidence="1 2" key="1">
    <citation type="submission" date="2020-10" db="EMBL/GenBank/DDBJ databases">
        <title>The Coptis chinensis genome and diversification of protoberbering-type alkaloids.</title>
        <authorList>
            <person name="Wang B."/>
            <person name="Shu S."/>
            <person name="Song C."/>
            <person name="Liu Y."/>
        </authorList>
    </citation>
    <scope>NUCLEOTIDE SEQUENCE [LARGE SCALE GENOMIC DNA]</scope>
    <source>
        <strain evidence="1">HL-2020</strain>
        <tissue evidence="1">Leaf</tissue>
    </source>
</reference>
<dbReference type="PANTHER" id="PTHR48049:SF57">
    <property type="entry name" value="UDP-GLYCOSYLTRANSFERASE 91C1-LIKE"/>
    <property type="match status" value="1"/>
</dbReference>
<dbReference type="GO" id="GO:0035251">
    <property type="term" value="F:UDP-glucosyltransferase activity"/>
    <property type="evidence" value="ECO:0007669"/>
    <property type="project" value="InterPro"/>
</dbReference>
<dbReference type="Proteomes" id="UP000631114">
    <property type="component" value="Unassembled WGS sequence"/>
</dbReference>
<accession>A0A835M9H9</accession>
<dbReference type="Gene3D" id="3.40.50.2000">
    <property type="entry name" value="Glycogen Phosphorylase B"/>
    <property type="match status" value="1"/>
</dbReference>
<dbReference type="EMBL" id="JADFTS010000001">
    <property type="protein sequence ID" value="KAF9624578.1"/>
    <property type="molecule type" value="Genomic_DNA"/>
</dbReference>
<dbReference type="SUPFAM" id="SSF53756">
    <property type="entry name" value="UDP-Glycosyltransferase/glycogen phosphorylase"/>
    <property type="match status" value="1"/>
</dbReference>
<protein>
    <submittedName>
        <fullName evidence="1">Uncharacterized protein</fullName>
    </submittedName>
</protein>
<sequence length="114" mass="13023">MAREPLHVVMLPWLAFGHMIPFFHLSTSLTKSGIRVSFISTPKNIQRLPKIPANLEPLFNFVPFHLPSVDGLPLGAEATVDLTADEIQFLKKSYDLMDTQFKRFISNEKIDWVI</sequence>
<name>A0A835M9H9_9MAGN</name>
<dbReference type="PANTHER" id="PTHR48049">
    <property type="entry name" value="GLYCOSYLTRANSFERASE"/>
    <property type="match status" value="1"/>
</dbReference>
<comment type="caution">
    <text evidence="1">The sequence shown here is derived from an EMBL/GenBank/DDBJ whole genome shotgun (WGS) entry which is preliminary data.</text>
</comment>
<proteinExistence type="predicted"/>
<gene>
    <name evidence="1" type="ORF">IFM89_012000</name>
</gene>
<keyword evidence="2" id="KW-1185">Reference proteome</keyword>
<organism evidence="1 2">
    <name type="scientific">Coptis chinensis</name>
    <dbReference type="NCBI Taxonomy" id="261450"/>
    <lineage>
        <taxon>Eukaryota</taxon>
        <taxon>Viridiplantae</taxon>
        <taxon>Streptophyta</taxon>
        <taxon>Embryophyta</taxon>
        <taxon>Tracheophyta</taxon>
        <taxon>Spermatophyta</taxon>
        <taxon>Magnoliopsida</taxon>
        <taxon>Ranunculales</taxon>
        <taxon>Ranunculaceae</taxon>
        <taxon>Coptidoideae</taxon>
        <taxon>Coptis</taxon>
    </lineage>
</organism>
<evidence type="ECO:0000313" key="2">
    <source>
        <dbReference type="Proteomes" id="UP000631114"/>
    </source>
</evidence>
<dbReference type="OrthoDB" id="5835829at2759"/>